<protein>
    <submittedName>
        <fullName evidence="1">Uncharacterized protein</fullName>
    </submittedName>
</protein>
<accession>A0A382Z6T1</accession>
<dbReference type="SUPFAM" id="SSF48452">
    <property type="entry name" value="TPR-like"/>
    <property type="match status" value="1"/>
</dbReference>
<name>A0A382Z6T1_9ZZZZ</name>
<dbReference type="InterPro" id="IPR011990">
    <property type="entry name" value="TPR-like_helical_dom_sf"/>
</dbReference>
<dbReference type="Pfam" id="PF13432">
    <property type="entry name" value="TPR_16"/>
    <property type="match status" value="1"/>
</dbReference>
<dbReference type="EMBL" id="UINC01181221">
    <property type="protein sequence ID" value="SVD90805.1"/>
    <property type="molecule type" value="Genomic_DNA"/>
</dbReference>
<sequence>MQERRGVDAGVAVLRRAIDQIEDPQFRGRAQFRIATLLYGEGRFEEALEDLRVYVRGYGDIAVSVGVDLDRVYFLMAEARRLNADEAAEGDGHAAEGYAAAADHYRRVMTRYPRSSRLAESHYGLGLSHFGLGQVDSSLVHLAAAVDEHPASEVAPFALSWRGRLEARRGNYESAVIPYRRLIEEYPKSGLVDQTWRDLGLVHKQLGDTESALRAFAEVTEDSPAWPKVQAEAGDMLLAERRVSELASQFDIDGALART</sequence>
<feature type="non-terminal residue" evidence="1">
    <location>
        <position position="259"/>
    </location>
</feature>
<evidence type="ECO:0000313" key="1">
    <source>
        <dbReference type="EMBL" id="SVD90805.1"/>
    </source>
</evidence>
<dbReference type="SMART" id="SM00028">
    <property type="entry name" value="TPR"/>
    <property type="match status" value="3"/>
</dbReference>
<organism evidence="1">
    <name type="scientific">marine metagenome</name>
    <dbReference type="NCBI Taxonomy" id="408172"/>
    <lineage>
        <taxon>unclassified sequences</taxon>
        <taxon>metagenomes</taxon>
        <taxon>ecological metagenomes</taxon>
    </lineage>
</organism>
<dbReference type="AlphaFoldDB" id="A0A382Z6T1"/>
<gene>
    <name evidence="1" type="ORF">METZ01_LOCUS443659</name>
</gene>
<dbReference type="Gene3D" id="1.25.40.10">
    <property type="entry name" value="Tetratricopeptide repeat domain"/>
    <property type="match status" value="1"/>
</dbReference>
<dbReference type="PROSITE" id="PS50005">
    <property type="entry name" value="TPR"/>
    <property type="match status" value="1"/>
</dbReference>
<reference evidence="1" key="1">
    <citation type="submission" date="2018-05" db="EMBL/GenBank/DDBJ databases">
        <authorList>
            <person name="Lanie J.A."/>
            <person name="Ng W.-L."/>
            <person name="Kazmierczak K.M."/>
            <person name="Andrzejewski T.M."/>
            <person name="Davidsen T.M."/>
            <person name="Wayne K.J."/>
            <person name="Tettelin H."/>
            <person name="Glass J.I."/>
            <person name="Rusch D."/>
            <person name="Podicherti R."/>
            <person name="Tsui H.-C.T."/>
            <person name="Winkler M.E."/>
        </authorList>
    </citation>
    <scope>NUCLEOTIDE SEQUENCE</scope>
</reference>
<proteinExistence type="predicted"/>
<dbReference type="InterPro" id="IPR019734">
    <property type="entry name" value="TPR_rpt"/>
</dbReference>